<protein>
    <submittedName>
        <fullName evidence="1">Uncharacterized protein</fullName>
    </submittedName>
</protein>
<dbReference type="EMBL" id="LUHQ01000004">
    <property type="protein sequence ID" value="OAO98000.1"/>
    <property type="molecule type" value="Genomic_DNA"/>
</dbReference>
<proteinExistence type="predicted"/>
<dbReference type="AlphaFoldDB" id="A0A178UWW5"/>
<name>A0A178UWW5_ARATH</name>
<sequence length="56" mass="6694">MLRKIKHQRQRLFLWRGDVEWLYALLGEQKSLEEDSSKSILASKLDLCVPVMKHRI</sequence>
<accession>A0A178UWW5</accession>
<dbReference type="Proteomes" id="UP000078284">
    <property type="component" value="Chromosome 4"/>
</dbReference>
<evidence type="ECO:0000313" key="2">
    <source>
        <dbReference type="Proteomes" id="UP000078284"/>
    </source>
</evidence>
<reference evidence="2" key="1">
    <citation type="journal article" date="2016" name="Proc. Natl. Acad. Sci. U.S.A.">
        <title>Chromosome-level assembly of Arabidopsis thaliana Ler reveals the extent of translocation and inversion polymorphisms.</title>
        <authorList>
            <person name="Zapata L."/>
            <person name="Ding J."/>
            <person name="Willing E.M."/>
            <person name="Hartwig B."/>
            <person name="Bezdan D."/>
            <person name="Jiao W.B."/>
            <person name="Patel V."/>
            <person name="Velikkakam James G."/>
            <person name="Koornneef M."/>
            <person name="Ossowski S."/>
            <person name="Schneeberger K."/>
        </authorList>
    </citation>
    <scope>NUCLEOTIDE SEQUENCE [LARGE SCALE GENOMIC DNA]</scope>
    <source>
        <strain evidence="2">cv. Landsberg erecta</strain>
    </source>
</reference>
<organism evidence="1 2">
    <name type="scientific">Arabidopsis thaliana</name>
    <name type="common">Mouse-ear cress</name>
    <dbReference type="NCBI Taxonomy" id="3702"/>
    <lineage>
        <taxon>Eukaryota</taxon>
        <taxon>Viridiplantae</taxon>
        <taxon>Streptophyta</taxon>
        <taxon>Embryophyta</taxon>
        <taxon>Tracheophyta</taxon>
        <taxon>Spermatophyta</taxon>
        <taxon>Magnoliopsida</taxon>
        <taxon>eudicotyledons</taxon>
        <taxon>Gunneridae</taxon>
        <taxon>Pentapetalae</taxon>
        <taxon>rosids</taxon>
        <taxon>malvids</taxon>
        <taxon>Brassicales</taxon>
        <taxon>Brassicaceae</taxon>
        <taxon>Camelineae</taxon>
        <taxon>Arabidopsis</taxon>
    </lineage>
</organism>
<gene>
    <name evidence="1" type="ordered locus">AXX17_At4g32160</name>
</gene>
<comment type="caution">
    <text evidence="1">The sequence shown here is derived from an EMBL/GenBank/DDBJ whole genome shotgun (WGS) entry which is preliminary data.</text>
</comment>
<evidence type="ECO:0000313" key="1">
    <source>
        <dbReference type="EMBL" id="OAO98000.1"/>
    </source>
</evidence>